<dbReference type="Gene3D" id="3.90.1300.10">
    <property type="entry name" value="Amidase signature (AS) domain"/>
    <property type="match status" value="1"/>
</dbReference>
<dbReference type="InterPro" id="IPR020556">
    <property type="entry name" value="Amidase_CS"/>
</dbReference>
<dbReference type="Proteomes" id="UP001165283">
    <property type="component" value="Unassembled WGS sequence"/>
</dbReference>
<evidence type="ECO:0000256" key="2">
    <source>
        <dbReference type="SAM" id="MobiDB-lite"/>
    </source>
</evidence>
<dbReference type="PROSITE" id="PS00571">
    <property type="entry name" value="AMIDASES"/>
    <property type="match status" value="1"/>
</dbReference>
<dbReference type="InterPro" id="IPR036928">
    <property type="entry name" value="AS_sf"/>
</dbReference>
<comment type="similarity">
    <text evidence="1">Belongs to the amidase family.</text>
</comment>
<evidence type="ECO:0000256" key="1">
    <source>
        <dbReference type="ARBA" id="ARBA00009199"/>
    </source>
</evidence>
<dbReference type="PANTHER" id="PTHR11895:SF7">
    <property type="entry name" value="GLUTAMYL-TRNA(GLN) AMIDOTRANSFERASE SUBUNIT A, MITOCHONDRIAL"/>
    <property type="match status" value="1"/>
</dbReference>
<dbReference type="SUPFAM" id="SSF75304">
    <property type="entry name" value="Amidase signature (AS) enzymes"/>
    <property type="match status" value="1"/>
</dbReference>
<evidence type="ECO:0000313" key="4">
    <source>
        <dbReference type="EMBL" id="MCO1657060.1"/>
    </source>
</evidence>
<reference evidence="4" key="1">
    <citation type="submission" date="2021-04" db="EMBL/GenBank/DDBJ databases">
        <title>Pseudonocardia sp. nov., isolated from sandy soil of mangrove forest.</title>
        <authorList>
            <person name="Zan Z."/>
            <person name="Huang R."/>
            <person name="Liu W."/>
        </authorList>
    </citation>
    <scope>NUCLEOTIDE SEQUENCE</scope>
    <source>
        <strain evidence="4">S2-4</strain>
    </source>
</reference>
<dbReference type="InterPro" id="IPR000120">
    <property type="entry name" value="Amidase"/>
</dbReference>
<dbReference type="EMBL" id="JAGSOV010000039">
    <property type="protein sequence ID" value="MCO1657060.1"/>
    <property type="molecule type" value="Genomic_DNA"/>
</dbReference>
<dbReference type="Pfam" id="PF01425">
    <property type="entry name" value="Amidase"/>
    <property type="match status" value="1"/>
</dbReference>
<proteinExistence type="inferred from homology"/>
<evidence type="ECO:0000313" key="5">
    <source>
        <dbReference type="Proteomes" id="UP001165283"/>
    </source>
</evidence>
<gene>
    <name evidence="4" type="ORF">KDL28_18525</name>
</gene>
<protein>
    <submittedName>
        <fullName evidence="4">Amidase</fullName>
    </submittedName>
</protein>
<dbReference type="PANTHER" id="PTHR11895">
    <property type="entry name" value="TRANSAMIDASE"/>
    <property type="match status" value="1"/>
</dbReference>
<dbReference type="RefSeq" id="WP_252440384.1">
    <property type="nucleotide sequence ID" value="NZ_JAGSOV010000039.1"/>
</dbReference>
<keyword evidence="5" id="KW-1185">Reference proteome</keyword>
<name>A0ABT1A239_9PSEU</name>
<sequence length="476" mass="48030">MTDPASGSATGSVADALLDGPVPAIAAAVRAGAVAAEALVDAALRRIAERDPQLNAVVLLDADGARAAVGAGLPDGPLRGVPFLVKDLHTEVAGLALARGSRLFAGCPSPGTSTVVARLLAAGAVLLGRTNSPELGLNATTEPRLWGPTRNPHDPTRSAGGSSGGSAAAVAAGLVPFAHATDSGGSIRIPAAWCGVVGFKPTRQLNPTGPFRHDGWDGLGHEHVITRSVGDSAVLLGVTSGAATGDAHPRPPVRLDSLPPPPPMRIGLVDAPADGSAVHPACRDAALAAADTLRGLGHRVEPTRLPAVAATLGPVIGAVVAGHVAALVEDRERARGRRAEPGELEPAVADLVDRGRGTSAADHVRAVAALHRLGRDLSTALAGFDVLLTPTTAHPAPPLGALHTDRPAAELFAEIFRFAPFTGLFNVTGGPAISLPWGTHDGVPVGVQLAAAQGADATVLRLAHALERPRPDASDR</sequence>
<comment type="caution">
    <text evidence="4">The sequence shown here is derived from an EMBL/GenBank/DDBJ whole genome shotgun (WGS) entry which is preliminary data.</text>
</comment>
<dbReference type="InterPro" id="IPR023631">
    <property type="entry name" value="Amidase_dom"/>
</dbReference>
<accession>A0ABT1A239</accession>
<organism evidence="4 5">
    <name type="scientific">Pseudonocardia humida</name>
    <dbReference type="NCBI Taxonomy" id="2800819"/>
    <lineage>
        <taxon>Bacteria</taxon>
        <taxon>Bacillati</taxon>
        <taxon>Actinomycetota</taxon>
        <taxon>Actinomycetes</taxon>
        <taxon>Pseudonocardiales</taxon>
        <taxon>Pseudonocardiaceae</taxon>
        <taxon>Pseudonocardia</taxon>
    </lineage>
</organism>
<feature type="region of interest" description="Disordered" evidence="2">
    <location>
        <begin position="137"/>
        <end position="165"/>
    </location>
</feature>
<evidence type="ECO:0000259" key="3">
    <source>
        <dbReference type="Pfam" id="PF01425"/>
    </source>
</evidence>
<feature type="domain" description="Amidase" evidence="3">
    <location>
        <begin position="39"/>
        <end position="460"/>
    </location>
</feature>